<name>A0A8S5LM80_9CAUD</name>
<protein>
    <submittedName>
        <fullName evidence="1">Glycine rich protein family</fullName>
    </submittedName>
</protein>
<dbReference type="EMBL" id="BK015874">
    <property type="protein sequence ID" value="DAD70987.1"/>
    <property type="molecule type" value="Genomic_DNA"/>
</dbReference>
<reference evidence="1" key="1">
    <citation type="journal article" date="2021" name="Proc. Natl. Acad. Sci. U.S.A.">
        <title>A Catalog of Tens of Thousands of Viruses from Human Metagenomes Reveals Hidden Associations with Chronic Diseases.</title>
        <authorList>
            <person name="Tisza M.J."/>
            <person name="Buck C.B."/>
        </authorList>
    </citation>
    <scope>NUCLEOTIDE SEQUENCE</scope>
    <source>
        <strain evidence="1">CtVFN1</strain>
    </source>
</reference>
<dbReference type="PROSITE" id="PS51257">
    <property type="entry name" value="PROKAR_LIPOPROTEIN"/>
    <property type="match status" value="1"/>
</dbReference>
<proteinExistence type="predicted"/>
<sequence length="63" mass="6928">MENKTFKQLLIAILVAICSAIVAFFSSSCAAARYDSKSYGRTTISTVDTTYIYHDGTLSIKIK</sequence>
<accession>A0A8S5LM80</accession>
<organism evidence="1">
    <name type="scientific">Siphoviridae sp. ctVFN1</name>
    <dbReference type="NCBI Taxonomy" id="2827575"/>
    <lineage>
        <taxon>Viruses</taxon>
        <taxon>Duplodnaviria</taxon>
        <taxon>Heunggongvirae</taxon>
        <taxon>Uroviricota</taxon>
        <taxon>Caudoviricetes</taxon>
    </lineage>
</organism>
<evidence type="ECO:0000313" key="1">
    <source>
        <dbReference type="EMBL" id="DAD70987.1"/>
    </source>
</evidence>